<accession>A0A8H5ZEX4</accession>
<evidence type="ECO:0000259" key="8">
    <source>
        <dbReference type="Pfam" id="PF20684"/>
    </source>
</evidence>
<feature type="region of interest" description="Disordered" evidence="6">
    <location>
        <begin position="384"/>
        <end position="403"/>
    </location>
</feature>
<feature type="transmembrane region" description="Helical" evidence="7">
    <location>
        <begin position="61"/>
        <end position="83"/>
    </location>
</feature>
<feature type="transmembrane region" description="Helical" evidence="7">
    <location>
        <begin position="134"/>
        <end position="154"/>
    </location>
</feature>
<dbReference type="Pfam" id="PF20684">
    <property type="entry name" value="Fung_rhodopsin"/>
    <property type="match status" value="1"/>
</dbReference>
<keyword evidence="4 7" id="KW-0472">Membrane</keyword>
<feature type="transmembrane region" description="Helical" evidence="7">
    <location>
        <begin position="103"/>
        <end position="127"/>
    </location>
</feature>
<evidence type="ECO:0000256" key="2">
    <source>
        <dbReference type="ARBA" id="ARBA00022692"/>
    </source>
</evidence>
<dbReference type="Proteomes" id="UP000624244">
    <property type="component" value="Unassembled WGS sequence"/>
</dbReference>
<feature type="transmembrane region" description="Helical" evidence="7">
    <location>
        <begin position="160"/>
        <end position="178"/>
    </location>
</feature>
<dbReference type="PANTHER" id="PTHR33048:SF47">
    <property type="entry name" value="INTEGRAL MEMBRANE PROTEIN-RELATED"/>
    <property type="match status" value="1"/>
</dbReference>
<dbReference type="EMBL" id="WNKQ01000012">
    <property type="protein sequence ID" value="KAF5848031.1"/>
    <property type="molecule type" value="Genomic_DNA"/>
</dbReference>
<feature type="transmembrane region" description="Helical" evidence="7">
    <location>
        <begin position="23"/>
        <end position="41"/>
    </location>
</feature>
<evidence type="ECO:0000256" key="3">
    <source>
        <dbReference type="ARBA" id="ARBA00022989"/>
    </source>
</evidence>
<evidence type="ECO:0000256" key="6">
    <source>
        <dbReference type="SAM" id="MobiDB-lite"/>
    </source>
</evidence>
<dbReference type="InterPro" id="IPR049326">
    <property type="entry name" value="Rhodopsin_dom_fungi"/>
</dbReference>
<evidence type="ECO:0000313" key="9">
    <source>
        <dbReference type="EMBL" id="KAF5848031.1"/>
    </source>
</evidence>
<comment type="subcellular location">
    <subcellularLocation>
        <location evidence="1">Membrane</location>
        <topology evidence="1">Multi-pass membrane protein</topology>
    </subcellularLocation>
</comment>
<feature type="transmembrane region" description="Helical" evidence="7">
    <location>
        <begin position="199"/>
        <end position="218"/>
    </location>
</feature>
<dbReference type="PANTHER" id="PTHR33048">
    <property type="entry name" value="PTH11-LIKE INTEGRAL MEMBRANE PROTEIN (AFU_ORTHOLOGUE AFUA_5G11245)"/>
    <property type="match status" value="1"/>
</dbReference>
<feature type="region of interest" description="Disordered" evidence="6">
    <location>
        <begin position="461"/>
        <end position="487"/>
    </location>
</feature>
<keyword evidence="2 7" id="KW-0812">Transmembrane</keyword>
<proteinExistence type="inferred from homology"/>
<keyword evidence="3 7" id="KW-1133">Transmembrane helix</keyword>
<reference evidence="9" key="1">
    <citation type="submission" date="2019-11" db="EMBL/GenBank/DDBJ databases">
        <title>Bipolaris sorokiniana Genome sequencing.</title>
        <authorList>
            <person name="Wang H."/>
        </authorList>
    </citation>
    <scope>NUCLEOTIDE SEQUENCE</scope>
</reference>
<evidence type="ECO:0000256" key="1">
    <source>
        <dbReference type="ARBA" id="ARBA00004141"/>
    </source>
</evidence>
<dbReference type="GO" id="GO:0016020">
    <property type="term" value="C:membrane"/>
    <property type="evidence" value="ECO:0007669"/>
    <property type="project" value="UniProtKB-SubCell"/>
</dbReference>
<evidence type="ECO:0000256" key="5">
    <source>
        <dbReference type="ARBA" id="ARBA00038359"/>
    </source>
</evidence>
<comment type="similarity">
    <text evidence="5">Belongs to the SAT4 family.</text>
</comment>
<feature type="region of interest" description="Disordered" evidence="6">
    <location>
        <begin position="296"/>
        <end position="320"/>
    </location>
</feature>
<gene>
    <name evidence="9" type="ORF">GGP41_009319</name>
</gene>
<dbReference type="InterPro" id="IPR052337">
    <property type="entry name" value="SAT4-like"/>
</dbReference>
<evidence type="ECO:0000256" key="4">
    <source>
        <dbReference type="ARBA" id="ARBA00023136"/>
    </source>
</evidence>
<evidence type="ECO:0000256" key="7">
    <source>
        <dbReference type="SAM" id="Phobius"/>
    </source>
</evidence>
<sequence>MGGDASVVSSSILPHASLAHDQGPLHLAIVVTLVLIALVIYSLRVFTRARLLHSFGFDDGLMFLAALCAVGVFVTFTGLVEIGLGREDRDTASLVESERLGPWIWALKSAYIFGLGLVKLSAAFTLLPVSNSRFHAYVYICRGVLIIGIMFLIFWHTLEWFISILIHCMPLVAAWDFSYGGNAKCMSRIESQHWAMANYITNATSSLLLVVLAVPTIFGSSFKIGVKVYLALTTVLALFSCTIAIIRSRMVVVSWAEVGDRGRYDLSFMTWGTVELTTAMIAVNLGTLIPLGGAIKTPTTEPPTRRSPPKISGPVAGSAVHVSHGDVDSIFNAEPSASSESKQRNSQYSGQTIMYRPNTAYFPASYTHPGLTRFHDDESNLDFDIETPSTRSTRKLRKPFPPSRFSGSTTYTVDTRRISNWSQLSGFTYYSHASSPEFSNPQESTNRMSVGPKELDEFNMHSERDSGSASSAGDENQEIRVVSDEERRSGGFPTIFLEDDVRHVYSPRC</sequence>
<comment type="caution">
    <text evidence="9">The sequence shown here is derived from an EMBL/GenBank/DDBJ whole genome shotgun (WGS) entry which is preliminary data.</text>
</comment>
<feature type="compositionally biased region" description="Basic and acidic residues" evidence="6">
    <location>
        <begin position="477"/>
        <end position="487"/>
    </location>
</feature>
<dbReference type="AlphaFoldDB" id="A0A8H5ZEX4"/>
<feature type="transmembrane region" description="Helical" evidence="7">
    <location>
        <begin position="224"/>
        <end position="246"/>
    </location>
</feature>
<organism evidence="9 10">
    <name type="scientific">Cochliobolus sativus</name>
    <name type="common">Common root rot and spot blotch fungus</name>
    <name type="synonym">Bipolaris sorokiniana</name>
    <dbReference type="NCBI Taxonomy" id="45130"/>
    <lineage>
        <taxon>Eukaryota</taxon>
        <taxon>Fungi</taxon>
        <taxon>Dikarya</taxon>
        <taxon>Ascomycota</taxon>
        <taxon>Pezizomycotina</taxon>
        <taxon>Dothideomycetes</taxon>
        <taxon>Pleosporomycetidae</taxon>
        <taxon>Pleosporales</taxon>
        <taxon>Pleosporineae</taxon>
        <taxon>Pleosporaceae</taxon>
        <taxon>Bipolaris</taxon>
    </lineage>
</organism>
<evidence type="ECO:0000313" key="10">
    <source>
        <dbReference type="Proteomes" id="UP000624244"/>
    </source>
</evidence>
<feature type="domain" description="Rhodopsin" evidence="8">
    <location>
        <begin position="43"/>
        <end position="290"/>
    </location>
</feature>
<dbReference type="OMA" id="ESQHWAM"/>
<protein>
    <recommendedName>
        <fullName evidence="8">Rhodopsin domain-containing protein</fullName>
    </recommendedName>
</protein>
<name>A0A8H5ZEX4_COCSA</name>